<evidence type="ECO:0000313" key="2">
    <source>
        <dbReference type="EMBL" id="KPI90755.1"/>
    </source>
</evidence>
<protein>
    <recommendedName>
        <fullName evidence="4">Transmembrane protein</fullName>
    </recommendedName>
</protein>
<dbReference type="Proteomes" id="UP000038009">
    <property type="component" value="Unassembled WGS sequence"/>
</dbReference>
<dbReference type="AlphaFoldDB" id="A0A0N1IMV6"/>
<proteinExistence type="predicted"/>
<evidence type="ECO:0000313" key="3">
    <source>
        <dbReference type="Proteomes" id="UP000038009"/>
    </source>
</evidence>
<reference evidence="2 3" key="1">
    <citation type="journal article" date="2015" name="PLoS Pathog.">
        <title>Leptomonas seymouri: Adaptations to the Dixenous Life Cycle Analyzed by Genome Sequencing, Transcriptome Profiling and Co-infection with Leishmania donovani.</title>
        <authorList>
            <person name="Kraeva N."/>
            <person name="Butenko A."/>
            <person name="Hlavacova J."/>
            <person name="Kostygov A."/>
            <person name="Myskova J."/>
            <person name="Grybchuk D."/>
            <person name="Lestinova T."/>
            <person name="Votypka J."/>
            <person name="Volf P."/>
            <person name="Opperdoes F."/>
            <person name="Flegontov P."/>
            <person name="Lukes J."/>
            <person name="Yurchenko V."/>
        </authorList>
    </citation>
    <scope>NUCLEOTIDE SEQUENCE [LARGE SCALE GENOMIC DNA]</scope>
    <source>
        <strain evidence="2 3">ATCC 30220</strain>
    </source>
</reference>
<dbReference type="OMA" id="DQITERR"/>
<gene>
    <name evidence="2" type="ORF">ABL78_0191</name>
</gene>
<name>A0A0N1IMV6_LEPSE</name>
<keyword evidence="3" id="KW-1185">Reference proteome</keyword>
<dbReference type="OrthoDB" id="271767at2759"/>
<evidence type="ECO:0000256" key="1">
    <source>
        <dbReference type="SAM" id="Phobius"/>
    </source>
</evidence>
<organism evidence="2 3">
    <name type="scientific">Leptomonas seymouri</name>
    <dbReference type="NCBI Taxonomy" id="5684"/>
    <lineage>
        <taxon>Eukaryota</taxon>
        <taxon>Discoba</taxon>
        <taxon>Euglenozoa</taxon>
        <taxon>Kinetoplastea</taxon>
        <taxon>Metakinetoplastina</taxon>
        <taxon>Trypanosomatida</taxon>
        <taxon>Trypanosomatidae</taxon>
        <taxon>Leishmaniinae</taxon>
        <taxon>Leptomonas</taxon>
    </lineage>
</organism>
<dbReference type="VEuPathDB" id="TriTrypDB:Lsey_0002_0790"/>
<dbReference type="EMBL" id="LJSK01000002">
    <property type="protein sequence ID" value="KPI90755.1"/>
    <property type="molecule type" value="Genomic_DNA"/>
</dbReference>
<keyword evidence="1" id="KW-1133">Transmembrane helix</keyword>
<accession>A0A0N1IMV6</accession>
<evidence type="ECO:0008006" key="4">
    <source>
        <dbReference type="Google" id="ProtNLM"/>
    </source>
</evidence>
<sequence>MMMRRSAVRFAAAAAAAGPAVGSPHSIQTIEKGVDAAPNAENAAAPETQHAVNTHVHTARLPPAAFTPSAIEAPERLQSYVETKPFVSARRIQVFTVSMGVGAVSVGLVYFFLSKSISTRMEEEQMHLDRVAERNRLAMQDRMSVMLNFTAPSSYDELYAKMVEREKEVEAQLAQSRSTLHTETMYHLKMWWNRCLRNIQAATDYFTNAQLRRKEAQAEANIKTTLQYNGYELIELKKI</sequence>
<feature type="transmembrane region" description="Helical" evidence="1">
    <location>
        <begin position="92"/>
        <end position="113"/>
    </location>
</feature>
<keyword evidence="1" id="KW-0472">Membrane</keyword>
<comment type="caution">
    <text evidence="2">The sequence shown here is derived from an EMBL/GenBank/DDBJ whole genome shotgun (WGS) entry which is preliminary data.</text>
</comment>
<keyword evidence="1" id="KW-0812">Transmembrane</keyword>